<dbReference type="Proteomes" id="UP001482620">
    <property type="component" value="Unassembled WGS sequence"/>
</dbReference>
<dbReference type="InterPro" id="IPR036179">
    <property type="entry name" value="Ig-like_dom_sf"/>
</dbReference>
<proteinExistence type="predicted"/>
<dbReference type="PROSITE" id="PS50835">
    <property type="entry name" value="IG_LIKE"/>
    <property type="match status" value="2"/>
</dbReference>
<reference evidence="7 8" key="1">
    <citation type="submission" date="2021-06" db="EMBL/GenBank/DDBJ databases">
        <authorList>
            <person name="Palmer J.M."/>
        </authorList>
    </citation>
    <scope>NUCLEOTIDE SEQUENCE [LARGE SCALE GENOMIC DNA]</scope>
    <source>
        <strain evidence="8">if_2019</strain>
        <tissue evidence="7">Muscle</tissue>
    </source>
</reference>
<evidence type="ECO:0000313" key="8">
    <source>
        <dbReference type="Proteomes" id="UP001482620"/>
    </source>
</evidence>
<evidence type="ECO:0000256" key="4">
    <source>
        <dbReference type="SAM" id="Phobius"/>
    </source>
</evidence>
<protein>
    <recommendedName>
        <fullName evidence="6">Ig-like domain-containing protein</fullName>
    </recommendedName>
</protein>
<dbReference type="InterPro" id="IPR007110">
    <property type="entry name" value="Ig-like_dom"/>
</dbReference>
<dbReference type="Gene3D" id="2.60.40.10">
    <property type="entry name" value="Immunoglobulins"/>
    <property type="match status" value="2"/>
</dbReference>
<dbReference type="PANTHER" id="PTHR24100:SF151">
    <property type="entry name" value="ICOS LIGAND"/>
    <property type="match status" value="1"/>
</dbReference>
<feature type="transmembrane region" description="Helical" evidence="4">
    <location>
        <begin position="133"/>
        <end position="156"/>
    </location>
</feature>
<comment type="subcellular location">
    <subcellularLocation>
        <location evidence="1">Membrane</location>
    </subcellularLocation>
</comment>
<sequence length="397" mass="45148">MKIFVVTGILLYISQQALGVEVFDGMELVQLPCQVNVSVSMESTVVWSREDLRFSTVHIHQQSGDDLSEQNQRYSGRTMMKKDALRTGDLSLTLKSPSVSDIDTYTCTVRRFGQELSRIHIQLQVKELPHPTWTIPVSVVLVLLFILAAVFGLVFYCRYKKIKRDPVYKLQVVRSAEGEECVVLPCKTKTRLPHSATIEWRRVDTDEVVHLYPSSQQQQQPEMARGATEMNVNPLRTGDLSLTLFNLSHYDSGLYVCTVQKDGHNLKQKVVSLFVQEQLMYDEMINTDMFERTSLRQSLKSSVGTPFKNSQYSCFEEYHYAGRYLSNGSDGEEVEEYTNTLHLDNMKPPSVCLLLGVSAVLLTGGTVSKGRIIYIHVNTYEGDESTEVASSRYYCQW</sequence>
<dbReference type="SMART" id="SM00409">
    <property type="entry name" value="IG"/>
    <property type="match status" value="2"/>
</dbReference>
<keyword evidence="3" id="KW-0393">Immunoglobulin domain</keyword>
<dbReference type="PANTHER" id="PTHR24100">
    <property type="entry name" value="BUTYROPHILIN"/>
    <property type="match status" value="1"/>
</dbReference>
<dbReference type="InterPro" id="IPR013783">
    <property type="entry name" value="Ig-like_fold"/>
</dbReference>
<evidence type="ECO:0000259" key="6">
    <source>
        <dbReference type="PROSITE" id="PS50835"/>
    </source>
</evidence>
<gene>
    <name evidence="7" type="ORF">ILYODFUR_010665</name>
</gene>
<keyword evidence="5" id="KW-0732">Signal</keyword>
<feature type="signal peptide" evidence="5">
    <location>
        <begin position="1"/>
        <end position="19"/>
    </location>
</feature>
<keyword evidence="4" id="KW-0812">Transmembrane</keyword>
<keyword evidence="2 4" id="KW-0472">Membrane</keyword>
<dbReference type="SUPFAM" id="SSF48726">
    <property type="entry name" value="Immunoglobulin"/>
    <property type="match status" value="2"/>
</dbReference>
<evidence type="ECO:0000256" key="3">
    <source>
        <dbReference type="ARBA" id="ARBA00023319"/>
    </source>
</evidence>
<feature type="domain" description="Ig-like" evidence="6">
    <location>
        <begin position="24"/>
        <end position="117"/>
    </location>
</feature>
<dbReference type="SMART" id="SM00406">
    <property type="entry name" value="IGv"/>
    <property type="match status" value="2"/>
</dbReference>
<comment type="caution">
    <text evidence="7">The sequence shown here is derived from an EMBL/GenBank/DDBJ whole genome shotgun (WGS) entry which is preliminary data.</text>
</comment>
<dbReference type="InterPro" id="IPR013106">
    <property type="entry name" value="Ig_V-set"/>
</dbReference>
<dbReference type="InterPro" id="IPR003599">
    <property type="entry name" value="Ig_sub"/>
</dbReference>
<accession>A0ABV0U7B0</accession>
<dbReference type="Pfam" id="PF07686">
    <property type="entry name" value="V-set"/>
    <property type="match status" value="2"/>
</dbReference>
<dbReference type="InterPro" id="IPR050504">
    <property type="entry name" value="IgSF_BTN/MOG"/>
</dbReference>
<evidence type="ECO:0000313" key="7">
    <source>
        <dbReference type="EMBL" id="MEQ2240028.1"/>
    </source>
</evidence>
<feature type="chain" id="PRO_5045099266" description="Ig-like domain-containing protein" evidence="5">
    <location>
        <begin position="20"/>
        <end position="397"/>
    </location>
</feature>
<evidence type="ECO:0000256" key="5">
    <source>
        <dbReference type="SAM" id="SignalP"/>
    </source>
</evidence>
<keyword evidence="4" id="KW-1133">Transmembrane helix</keyword>
<name>A0ABV0U7B0_9TELE</name>
<evidence type="ECO:0000256" key="1">
    <source>
        <dbReference type="ARBA" id="ARBA00004370"/>
    </source>
</evidence>
<dbReference type="EMBL" id="JAHRIQ010058708">
    <property type="protein sequence ID" value="MEQ2240028.1"/>
    <property type="molecule type" value="Genomic_DNA"/>
</dbReference>
<evidence type="ECO:0000256" key="2">
    <source>
        <dbReference type="ARBA" id="ARBA00023136"/>
    </source>
</evidence>
<organism evidence="7 8">
    <name type="scientific">Ilyodon furcidens</name>
    <name type="common">goldbreast splitfin</name>
    <dbReference type="NCBI Taxonomy" id="33524"/>
    <lineage>
        <taxon>Eukaryota</taxon>
        <taxon>Metazoa</taxon>
        <taxon>Chordata</taxon>
        <taxon>Craniata</taxon>
        <taxon>Vertebrata</taxon>
        <taxon>Euteleostomi</taxon>
        <taxon>Actinopterygii</taxon>
        <taxon>Neopterygii</taxon>
        <taxon>Teleostei</taxon>
        <taxon>Neoteleostei</taxon>
        <taxon>Acanthomorphata</taxon>
        <taxon>Ovalentaria</taxon>
        <taxon>Atherinomorphae</taxon>
        <taxon>Cyprinodontiformes</taxon>
        <taxon>Goodeidae</taxon>
        <taxon>Ilyodon</taxon>
    </lineage>
</organism>
<keyword evidence="8" id="KW-1185">Reference proteome</keyword>
<feature type="domain" description="Ig-like" evidence="6">
    <location>
        <begin position="166"/>
        <end position="272"/>
    </location>
</feature>